<dbReference type="Proteomes" id="UP000765509">
    <property type="component" value="Unassembled WGS sequence"/>
</dbReference>
<proteinExistence type="predicted"/>
<gene>
    <name evidence="1" type="ORF">O181_126494</name>
</gene>
<protein>
    <submittedName>
        <fullName evidence="1">Uncharacterized protein</fullName>
    </submittedName>
</protein>
<dbReference type="AlphaFoldDB" id="A0A9Q3KW58"/>
<comment type="caution">
    <text evidence="1">The sequence shown here is derived from an EMBL/GenBank/DDBJ whole genome shotgun (WGS) entry which is preliminary data.</text>
</comment>
<accession>A0A9Q3KW58</accession>
<evidence type="ECO:0000313" key="1">
    <source>
        <dbReference type="EMBL" id="MBW0586779.1"/>
    </source>
</evidence>
<organism evidence="1 2">
    <name type="scientific">Austropuccinia psidii MF-1</name>
    <dbReference type="NCBI Taxonomy" id="1389203"/>
    <lineage>
        <taxon>Eukaryota</taxon>
        <taxon>Fungi</taxon>
        <taxon>Dikarya</taxon>
        <taxon>Basidiomycota</taxon>
        <taxon>Pucciniomycotina</taxon>
        <taxon>Pucciniomycetes</taxon>
        <taxon>Pucciniales</taxon>
        <taxon>Sphaerophragmiaceae</taxon>
        <taxon>Austropuccinia</taxon>
    </lineage>
</organism>
<evidence type="ECO:0000313" key="2">
    <source>
        <dbReference type="Proteomes" id="UP000765509"/>
    </source>
</evidence>
<keyword evidence="2" id="KW-1185">Reference proteome</keyword>
<sequence>MSEADEADRILWINWPESEINEENQDFWINSNFQVFNNEDQILGLPLIEKFEIPSYHIIPFIEYEDIFANEELPQGQMKDKWDQLPGSRLTRLEFIDILTYDGIMGNLANDYWNKKFYMEQDTRKSLY</sequence>
<reference evidence="1" key="1">
    <citation type="submission" date="2021-03" db="EMBL/GenBank/DDBJ databases">
        <title>Draft genome sequence of rust myrtle Austropuccinia psidii MF-1, a brazilian biotype.</title>
        <authorList>
            <person name="Quecine M.C."/>
            <person name="Pachon D.M.R."/>
            <person name="Bonatelli M.L."/>
            <person name="Correr F.H."/>
            <person name="Franceschini L.M."/>
            <person name="Leite T.F."/>
            <person name="Margarido G.R.A."/>
            <person name="Almeida C.A."/>
            <person name="Ferrarezi J.A."/>
            <person name="Labate C.A."/>
        </authorList>
    </citation>
    <scope>NUCLEOTIDE SEQUENCE</scope>
    <source>
        <strain evidence="1">MF-1</strain>
    </source>
</reference>
<name>A0A9Q3KW58_9BASI</name>
<dbReference type="EMBL" id="AVOT02124881">
    <property type="protein sequence ID" value="MBW0586779.1"/>
    <property type="molecule type" value="Genomic_DNA"/>
</dbReference>